<dbReference type="PANTHER" id="PTHR15302">
    <property type="entry name" value="E3 UBIQUITIN-PROTEIN LIGASE RNF103"/>
    <property type="match status" value="1"/>
</dbReference>
<evidence type="ECO:0000256" key="2">
    <source>
        <dbReference type="SAM" id="Coils"/>
    </source>
</evidence>
<dbReference type="Proteomes" id="UP001474421">
    <property type="component" value="Unassembled WGS sequence"/>
</dbReference>
<name>A0AAW1B3S7_CROAD</name>
<dbReference type="InterPro" id="IPR042494">
    <property type="entry name" value="RNF103"/>
</dbReference>
<dbReference type="GO" id="GO:0004842">
    <property type="term" value="F:ubiquitin-protein transferase activity"/>
    <property type="evidence" value="ECO:0007669"/>
    <property type="project" value="InterPro"/>
</dbReference>
<organism evidence="4 5">
    <name type="scientific">Crotalus adamanteus</name>
    <name type="common">Eastern diamondback rattlesnake</name>
    <dbReference type="NCBI Taxonomy" id="8729"/>
    <lineage>
        <taxon>Eukaryota</taxon>
        <taxon>Metazoa</taxon>
        <taxon>Chordata</taxon>
        <taxon>Craniata</taxon>
        <taxon>Vertebrata</taxon>
        <taxon>Euteleostomi</taxon>
        <taxon>Lepidosauria</taxon>
        <taxon>Squamata</taxon>
        <taxon>Bifurcata</taxon>
        <taxon>Unidentata</taxon>
        <taxon>Episquamata</taxon>
        <taxon>Toxicofera</taxon>
        <taxon>Serpentes</taxon>
        <taxon>Colubroidea</taxon>
        <taxon>Viperidae</taxon>
        <taxon>Crotalinae</taxon>
        <taxon>Crotalus</taxon>
    </lineage>
</organism>
<feature type="region of interest" description="Disordered" evidence="3">
    <location>
        <begin position="366"/>
        <end position="405"/>
    </location>
</feature>
<sequence length="405" mass="46222">MWLKLFFLLLYFLVLFILARFFEAIVWYETGFFATQLVDPVALSFKKLKTILECRGLGYSGLLEKKDVRELVEKSGDLMEGELYSALKEEEASESVSSTNFSGEMHFYELVEDTKDGIWLVQVIANDRSPLMGKVHWEKMVKKVSRFGIRTGTFNCSNDPRYCRRRGWKELSGPEAGKTELELLEMGLFGKTPEKPPKELVNEWSLKIRKEMRVIDRQIRDIQREEEKVKRSIKDAAKKGQKDVCVVLAKEMIRSRKAVSKLYASRAHMNSALMGMKNQLAVLRVAGSLQKSTEVMKAMQNLVKIPEIQATMRELSKEMMKAGIIEEMLEDTFESMEDQEEMEEEAEIEIDKILFEITAGALGKAPSKVTDALPEQEPEGATAAVVDDEEEDIEAMQSRLATLRS</sequence>
<reference evidence="4 5" key="1">
    <citation type="journal article" date="2024" name="Proc. Natl. Acad. Sci. U.S.A.">
        <title>The genetic regulatory architecture and epigenomic basis for age-related changes in rattlesnake venom.</title>
        <authorList>
            <person name="Hogan M.P."/>
            <person name="Holding M.L."/>
            <person name="Nystrom G.S."/>
            <person name="Colston T.J."/>
            <person name="Bartlett D.A."/>
            <person name="Mason A.J."/>
            <person name="Ellsworth S.A."/>
            <person name="Rautsaw R.M."/>
            <person name="Lawrence K.C."/>
            <person name="Strickland J.L."/>
            <person name="He B."/>
            <person name="Fraser P."/>
            <person name="Margres M.J."/>
            <person name="Gilbert D.M."/>
            <person name="Gibbs H.L."/>
            <person name="Parkinson C.L."/>
            <person name="Rokyta D.R."/>
        </authorList>
    </citation>
    <scope>NUCLEOTIDE SEQUENCE [LARGE SCALE GENOMIC DNA]</scope>
    <source>
        <strain evidence="4">DRR0105</strain>
    </source>
</reference>
<proteinExistence type="inferred from homology"/>
<evidence type="ECO:0000256" key="1">
    <source>
        <dbReference type="ARBA" id="ARBA00006190"/>
    </source>
</evidence>
<protein>
    <submittedName>
        <fullName evidence="4">Charged multivesicular body protein 3</fullName>
    </submittedName>
</protein>
<comment type="caution">
    <text evidence="4">The sequence shown here is derived from an EMBL/GenBank/DDBJ whole genome shotgun (WGS) entry which is preliminary data.</text>
</comment>
<evidence type="ECO:0000313" key="4">
    <source>
        <dbReference type="EMBL" id="KAK9396766.1"/>
    </source>
</evidence>
<evidence type="ECO:0000313" key="5">
    <source>
        <dbReference type="Proteomes" id="UP001474421"/>
    </source>
</evidence>
<dbReference type="GO" id="GO:0016567">
    <property type="term" value="P:protein ubiquitination"/>
    <property type="evidence" value="ECO:0007669"/>
    <property type="project" value="InterPro"/>
</dbReference>
<dbReference type="Pfam" id="PF03357">
    <property type="entry name" value="Snf7"/>
    <property type="match status" value="1"/>
</dbReference>
<dbReference type="Gene3D" id="6.10.140.1230">
    <property type="match status" value="1"/>
</dbReference>
<dbReference type="GO" id="GO:0036503">
    <property type="term" value="P:ERAD pathway"/>
    <property type="evidence" value="ECO:0007669"/>
    <property type="project" value="TreeGrafter"/>
</dbReference>
<dbReference type="InterPro" id="IPR005024">
    <property type="entry name" value="Snf7_fam"/>
</dbReference>
<feature type="coiled-coil region" evidence="2">
    <location>
        <begin position="329"/>
        <end position="356"/>
    </location>
</feature>
<keyword evidence="5" id="KW-1185">Reference proteome</keyword>
<evidence type="ECO:0000256" key="3">
    <source>
        <dbReference type="SAM" id="MobiDB-lite"/>
    </source>
</evidence>
<dbReference type="PANTHER" id="PTHR15302:SF0">
    <property type="entry name" value="E3 UBIQUITIN-PROTEIN LIGASE RNF103"/>
    <property type="match status" value="1"/>
</dbReference>
<gene>
    <name evidence="4" type="ORF">NXF25_020127</name>
</gene>
<keyword evidence="2" id="KW-0175">Coiled coil</keyword>
<dbReference type="GO" id="GO:0007034">
    <property type="term" value="P:vacuolar transport"/>
    <property type="evidence" value="ECO:0007669"/>
    <property type="project" value="InterPro"/>
</dbReference>
<dbReference type="AlphaFoldDB" id="A0AAW1B3S7"/>
<dbReference type="EMBL" id="JAOTOJ010000008">
    <property type="protein sequence ID" value="KAK9396766.1"/>
    <property type="molecule type" value="Genomic_DNA"/>
</dbReference>
<accession>A0AAW1B3S7</accession>
<feature type="coiled-coil region" evidence="2">
    <location>
        <begin position="208"/>
        <end position="239"/>
    </location>
</feature>
<comment type="similarity">
    <text evidence="1">Belongs to the SNF7 family.</text>
</comment>
<dbReference type="GO" id="GO:0005783">
    <property type="term" value="C:endoplasmic reticulum"/>
    <property type="evidence" value="ECO:0007669"/>
    <property type="project" value="TreeGrafter"/>
</dbReference>